<dbReference type="RefSeq" id="WP_012865123.1">
    <property type="nucleotide sequence ID" value="NC_013521.1"/>
</dbReference>
<evidence type="ECO:0000256" key="5">
    <source>
        <dbReference type="ARBA" id="ARBA00022989"/>
    </source>
</evidence>
<protein>
    <submittedName>
        <fullName evidence="9">Permease component of ABC-type sugar transporter</fullName>
    </submittedName>
</protein>
<evidence type="ECO:0000259" key="8">
    <source>
        <dbReference type="PROSITE" id="PS50928"/>
    </source>
</evidence>
<evidence type="ECO:0000313" key="10">
    <source>
        <dbReference type="Proteomes" id="UP000000322"/>
    </source>
</evidence>
<dbReference type="EMBL" id="CP001819">
    <property type="protein sequence ID" value="ACZ20054.1"/>
    <property type="molecule type" value="Genomic_DNA"/>
</dbReference>
<dbReference type="OrthoDB" id="4053402at2"/>
<comment type="subcellular location">
    <subcellularLocation>
        <location evidence="1 7">Cell membrane</location>
        <topology evidence="1 7">Multi-pass membrane protein</topology>
    </subcellularLocation>
</comment>
<dbReference type="GO" id="GO:0055085">
    <property type="term" value="P:transmembrane transport"/>
    <property type="evidence" value="ECO:0007669"/>
    <property type="project" value="InterPro"/>
</dbReference>
<evidence type="ECO:0000313" key="9">
    <source>
        <dbReference type="EMBL" id="ACZ20054.1"/>
    </source>
</evidence>
<sequence>MPHLATTGSPATRPRRRSRAAPWAVWALVPTAVTLLAFNYWPLVRTAVLSFQSSDLFGRPSGFVGLDNYATMLGSADFRRTLVITFTFVGLSVAAKLVVGMALAVPLAARLRGTGFSRAIVLIPMAVSAAVAGLAFRALMSPTYGLLDQIAIWLTGQPAGWITEPTMAMVSIVMVDVWTSIGFVTLLLIAAIDAVPPEVDEAAAIDGASRARVLASITVPLITPTLFFLVVTQSIQAMREFTIIQVVTGGGPARSTQTLVFDIWAKAFSGTADYGAASARGIILLVIIAALTAVQFGILERKVSY</sequence>
<feature type="transmembrane region" description="Helical" evidence="7">
    <location>
        <begin position="277"/>
        <end position="299"/>
    </location>
</feature>
<keyword evidence="4 7" id="KW-0812">Transmembrane</keyword>
<dbReference type="PROSITE" id="PS50928">
    <property type="entry name" value="ABC_TM1"/>
    <property type="match status" value="1"/>
</dbReference>
<keyword evidence="2 7" id="KW-0813">Transport</keyword>
<evidence type="ECO:0000256" key="3">
    <source>
        <dbReference type="ARBA" id="ARBA00022475"/>
    </source>
</evidence>
<evidence type="ECO:0000256" key="4">
    <source>
        <dbReference type="ARBA" id="ARBA00022692"/>
    </source>
</evidence>
<keyword evidence="10" id="KW-1185">Reference proteome</keyword>
<feature type="domain" description="ABC transmembrane type-1" evidence="8">
    <location>
        <begin position="82"/>
        <end position="295"/>
    </location>
</feature>
<keyword evidence="5 7" id="KW-1133">Transmembrane helix</keyword>
<feature type="transmembrane region" description="Helical" evidence="7">
    <location>
        <begin position="213"/>
        <end position="231"/>
    </location>
</feature>
<keyword evidence="9" id="KW-0762">Sugar transport</keyword>
<dbReference type="GO" id="GO:0005886">
    <property type="term" value="C:plasma membrane"/>
    <property type="evidence" value="ECO:0007669"/>
    <property type="project" value="UniProtKB-SubCell"/>
</dbReference>
<dbReference type="PANTHER" id="PTHR30193">
    <property type="entry name" value="ABC TRANSPORTER PERMEASE PROTEIN"/>
    <property type="match status" value="1"/>
</dbReference>
<dbReference type="InterPro" id="IPR000515">
    <property type="entry name" value="MetI-like"/>
</dbReference>
<dbReference type="STRING" id="446469.Sked_00810"/>
<keyword evidence="6 7" id="KW-0472">Membrane</keyword>
<organism evidence="9 10">
    <name type="scientific">Sanguibacter keddieii (strain ATCC 51767 / DSM 10542 / NCFB 3025 / ST-74)</name>
    <dbReference type="NCBI Taxonomy" id="446469"/>
    <lineage>
        <taxon>Bacteria</taxon>
        <taxon>Bacillati</taxon>
        <taxon>Actinomycetota</taxon>
        <taxon>Actinomycetes</taxon>
        <taxon>Micrococcales</taxon>
        <taxon>Sanguibacteraceae</taxon>
        <taxon>Sanguibacter</taxon>
    </lineage>
</organism>
<name>D1BI80_SANKS</name>
<dbReference type="AlphaFoldDB" id="D1BI80"/>
<accession>D1BI80</accession>
<dbReference type="KEGG" id="ske:Sked_00810"/>
<dbReference type="CDD" id="cd06261">
    <property type="entry name" value="TM_PBP2"/>
    <property type="match status" value="1"/>
</dbReference>
<dbReference type="HOGENOM" id="CLU_016047_0_2_11"/>
<dbReference type="eggNOG" id="COG1175">
    <property type="taxonomic scope" value="Bacteria"/>
</dbReference>
<feature type="transmembrane region" description="Helical" evidence="7">
    <location>
        <begin position="168"/>
        <end position="192"/>
    </location>
</feature>
<dbReference type="Proteomes" id="UP000000322">
    <property type="component" value="Chromosome"/>
</dbReference>
<feature type="transmembrane region" description="Helical" evidence="7">
    <location>
        <begin position="119"/>
        <end position="139"/>
    </location>
</feature>
<dbReference type="InterPro" id="IPR035906">
    <property type="entry name" value="MetI-like_sf"/>
</dbReference>
<evidence type="ECO:0000256" key="6">
    <source>
        <dbReference type="ARBA" id="ARBA00023136"/>
    </source>
</evidence>
<gene>
    <name evidence="9" type="ordered locus">Sked_00810</name>
</gene>
<feature type="transmembrane region" description="Helical" evidence="7">
    <location>
        <begin position="20"/>
        <end position="41"/>
    </location>
</feature>
<dbReference type="Pfam" id="PF00528">
    <property type="entry name" value="BPD_transp_1"/>
    <property type="match status" value="1"/>
</dbReference>
<comment type="similarity">
    <text evidence="7">Belongs to the binding-protein-dependent transport system permease family.</text>
</comment>
<dbReference type="InterPro" id="IPR051393">
    <property type="entry name" value="ABC_transporter_permease"/>
</dbReference>
<keyword evidence="3" id="KW-1003">Cell membrane</keyword>
<dbReference type="SUPFAM" id="SSF161098">
    <property type="entry name" value="MetI-like"/>
    <property type="match status" value="1"/>
</dbReference>
<dbReference type="PANTHER" id="PTHR30193:SF37">
    <property type="entry name" value="INNER MEMBRANE ABC TRANSPORTER PERMEASE PROTEIN YCJO"/>
    <property type="match status" value="1"/>
</dbReference>
<feature type="transmembrane region" description="Helical" evidence="7">
    <location>
        <begin position="82"/>
        <end position="107"/>
    </location>
</feature>
<dbReference type="Gene3D" id="1.10.3720.10">
    <property type="entry name" value="MetI-like"/>
    <property type="match status" value="1"/>
</dbReference>
<evidence type="ECO:0000256" key="7">
    <source>
        <dbReference type="RuleBase" id="RU363032"/>
    </source>
</evidence>
<evidence type="ECO:0000256" key="2">
    <source>
        <dbReference type="ARBA" id="ARBA00022448"/>
    </source>
</evidence>
<evidence type="ECO:0000256" key="1">
    <source>
        <dbReference type="ARBA" id="ARBA00004651"/>
    </source>
</evidence>
<reference evidence="9 10" key="1">
    <citation type="journal article" date="2009" name="Stand. Genomic Sci.">
        <title>Complete genome sequence of Sanguibacter keddieii type strain (ST-74).</title>
        <authorList>
            <person name="Ivanova N."/>
            <person name="Sikorski J."/>
            <person name="Sims D."/>
            <person name="Brettin T."/>
            <person name="Detter J.C."/>
            <person name="Han C."/>
            <person name="Lapidus A."/>
            <person name="Copeland A."/>
            <person name="Glavina Del Rio T."/>
            <person name="Nolan M."/>
            <person name="Chen F."/>
            <person name="Lucas S."/>
            <person name="Tice H."/>
            <person name="Cheng J.F."/>
            <person name="Bruce D."/>
            <person name="Goodwin L."/>
            <person name="Pitluck S."/>
            <person name="Pati A."/>
            <person name="Mavromatis K."/>
            <person name="Chen A."/>
            <person name="Palaniappan K."/>
            <person name="D'haeseleer P."/>
            <person name="Chain P."/>
            <person name="Bristow J."/>
            <person name="Eisen J.A."/>
            <person name="Markowitz V."/>
            <person name="Hugenholtz P."/>
            <person name="Goker M."/>
            <person name="Pukall R."/>
            <person name="Klenk H.P."/>
            <person name="Kyrpides N.C."/>
        </authorList>
    </citation>
    <scope>NUCLEOTIDE SEQUENCE [LARGE SCALE GENOMIC DNA]</scope>
    <source>
        <strain evidence="10">ATCC 51767 / DSM 10542 / NCFB 3025 / ST-74</strain>
    </source>
</reference>
<proteinExistence type="inferred from homology"/>